<organism evidence="4 5">
    <name type="scientific">Actinoplanes couchii</name>
    <dbReference type="NCBI Taxonomy" id="403638"/>
    <lineage>
        <taxon>Bacteria</taxon>
        <taxon>Bacillati</taxon>
        <taxon>Actinomycetota</taxon>
        <taxon>Actinomycetes</taxon>
        <taxon>Micromonosporales</taxon>
        <taxon>Micromonosporaceae</taxon>
        <taxon>Actinoplanes</taxon>
    </lineage>
</organism>
<dbReference type="CDD" id="cd01949">
    <property type="entry name" value="GGDEF"/>
    <property type="match status" value="1"/>
</dbReference>
<dbReference type="Pfam" id="PF00990">
    <property type="entry name" value="GGDEF"/>
    <property type="match status" value="1"/>
</dbReference>
<keyword evidence="2" id="KW-0812">Transmembrane</keyword>
<reference evidence="4 5" key="1">
    <citation type="submission" date="2021-01" db="EMBL/GenBank/DDBJ databases">
        <title>Whole genome shotgun sequence of Actinoplanes couchii NBRC 106145.</title>
        <authorList>
            <person name="Komaki H."/>
            <person name="Tamura T."/>
        </authorList>
    </citation>
    <scope>NUCLEOTIDE SEQUENCE [LARGE SCALE GENOMIC DNA]</scope>
    <source>
        <strain evidence="4 5">NBRC 106145</strain>
    </source>
</reference>
<comment type="caution">
    <text evidence="4">The sequence shown here is derived from an EMBL/GenBank/DDBJ whole genome shotgun (WGS) entry which is preliminary data.</text>
</comment>
<dbReference type="NCBIfam" id="TIGR00254">
    <property type="entry name" value="GGDEF"/>
    <property type="match status" value="1"/>
</dbReference>
<dbReference type="InterPro" id="IPR000160">
    <property type="entry name" value="GGDEF_dom"/>
</dbReference>
<proteinExistence type="predicted"/>
<dbReference type="SMART" id="SM00267">
    <property type="entry name" value="GGDEF"/>
    <property type="match status" value="1"/>
</dbReference>
<sequence>MPGHRPEFRPGRRCRFRPGRRSDHRPGRRPEFLNPGRPGADQKPVRNGTGPLTAPPVDESLRARRRAMETAGGVSRSVGFILITLYMTGVTGLGPAQLSDAMLAASWLSLALIAAADVLAVLARRRPESRWYPLLSAVQVLFDTITIVAFVVVSERDFTQTTWPLLALAISIAAIRHQLPGAILTFLITSVAFVLLVPDSPDLAFVVGTNAMTTIMAGAQSSAFSRQFRELNETRRALQHQATHDPLTGLPNRARLAAYAQECEGLPLVVLLLDLNGFKEVNDTHGHAAGDVLLHEIGARLGVVVGGDGLVGRLGGDEFLVLLPGAGAEAAGPAVDRIRAAIRQPIDIGGHLVTVGVSAGSALRPAGARTGLDTLTAEADAAMYRDKRDRRRRAA</sequence>
<feature type="compositionally biased region" description="Basic and acidic residues" evidence="1">
    <location>
        <begin position="20"/>
        <end position="31"/>
    </location>
</feature>
<dbReference type="SUPFAM" id="SSF55073">
    <property type="entry name" value="Nucleotide cyclase"/>
    <property type="match status" value="1"/>
</dbReference>
<feature type="domain" description="GGDEF" evidence="3">
    <location>
        <begin position="266"/>
        <end position="395"/>
    </location>
</feature>
<dbReference type="Gene3D" id="3.30.70.270">
    <property type="match status" value="1"/>
</dbReference>
<accession>A0ABQ3XDL1</accession>
<gene>
    <name evidence="4" type="ORF">Aco03nite_048940</name>
</gene>
<dbReference type="PANTHER" id="PTHR46663">
    <property type="entry name" value="DIGUANYLATE CYCLASE DGCT-RELATED"/>
    <property type="match status" value="1"/>
</dbReference>
<dbReference type="InterPro" id="IPR052163">
    <property type="entry name" value="DGC-Regulatory_Protein"/>
</dbReference>
<keyword evidence="5" id="KW-1185">Reference proteome</keyword>
<dbReference type="EMBL" id="BOMG01000057">
    <property type="protein sequence ID" value="GID56490.1"/>
    <property type="molecule type" value="Genomic_DNA"/>
</dbReference>
<evidence type="ECO:0000313" key="4">
    <source>
        <dbReference type="EMBL" id="GID56490.1"/>
    </source>
</evidence>
<evidence type="ECO:0000256" key="2">
    <source>
        <dbReference type="SAM" id="Phobius"/>
    </source>
</evidence>
<feature type="transmembrane region" description="Helical" evidence="2">
    <location>
        <begin position="182"/>
        <end position="198"/>
    </location>
</feature>
<evidence type="ECO:0000259" key="3">
    <source>
        <dbReference type="PROSITE" id="PS50887"/>
    </source>
</evidence>
<keyword evidence="2" id="KW-1133">Transmembrane helix</keyword>
<dbReference type="Proteomes" id="UP000612282">
    <property type="component" value="Unassembled WGS sequence"/>
</dbReference>
<feature type="transmembrane region" description="Helical" evidence="2">
    <location>
        <begin position="70"/>
        <end position="89"/>
    </location>
</feature>
<evidence type="ECO:0000256" key="1">
    <source>
        <dbReference type="SAM" id="MobiDB-lite"/>
    </source>
</evidence>
<dbReference type="InterPro" id="IPR043128">
    <property type="entry name" value="Rev_trsase/Diguanyl_cyclase"/>
</dbReference>
<dbReference type="PANTHER" id="PTHR46663:SF4">
    <property type="entry name" value="DIGUANYLATE CYCLASE DGCT-RELATED"/>
    <property type="match status" value="1"/>
</dbReference>
<feature type="region of interest" description="Disordered" evidence="1">
    <location>
        <begin position="1"/>
        <end position="61"/>
    </location>
</feature>
<dbReference type="PROSITE" id="PS50887">
    <property type="entry name" value="GGDEF"/>
    <property type="match status" value="1"/>
</dbReference>
<dbReference type="InterPro" id="IPR029787">
    <property type="entry name" value="Nucleotide_cyclase"/>
</dbReference>
<evidence type="ECO:0000313" key="5">
    <source>
        <dbReference type="Proteomes" id="UP000612282"/>
    </source>
</evidence>
<protein>
    <recommendedName>
        <fullName evidence="3">GGDEF domain-containing protein</fullName>
    </recommendedName>
</protein>
<name>A0ABQ3XDL1_9ACTN</name>
<feature type="transmembrane region" description="Helical" evidence="2">
    <location>
        <begin position="134"/>
        <end position="152"/>
    </location>
</feature>
<feature type="transmembrane region" description="Helical" evidence="2">
    <location>
        <begin position="204"/>
        <end position="225"/>
    </location>
</feature>
<keyword evidence="2" id="KW-0472">Membrane</keyword>
<feature type="transmembrane region" description="Helical" evidence="2">
    <location>
        <begin position="101"/>
        <end position="122"/>
    </location>
</feature>
<feature type="compositionally biased region" description="Basic and acidic residues" evidence="1">
    <location>
        <begin position="1"/>
        <end position="10"/>
    </location>
</feature>